<reference evidence="1" key="1">
    <citation type="submission" date="2019-10" db="EMBL/GenBank/DDBJ databases">
        <title>The sequence and de novo assembly of the wild yak genome.</title>
        <authorList>
            <person name="Liu Y."/>
        </authorList>
    </citation>
    <scope>NUCLEOTIDE SEQUENCE [LARGE SCALE GENOMIC DNA]</scope>
    <source>
        <strain evidence="1">WY2019</strain>
    </source>
</reference>
<dbReference type="Proteomes" id="UP000322234">
    <property type="component" value="Unassembled WGS sequence"/>
</dbReference>
<dbReference type="AlphaFoldDB" id="A0A6B0RI50"/>
<comment type="caution">
    <text evidence="1">The sequence shown here is derived from an EMBL/GenBank/DDBJ whole genome shotgun (WGS) entry which is preliminary data.</text>
</comment>
<dbReference type="EMBL" id="VBQZ03000058">
    <property type="protein sequence ID" value="MXQ89750.1"/>
    <property type="molecule type" value="Genomic_DNA"/>
</dbReference>
<keyword evidence="2" id="KW-1185">Reference proteome</keyword>
<evidence type="ECO:0000313" key="1">
    <source>
        <dbReference type="EMBL" id="MXQ89750.1"/>
    </source>
</evidence>
<sequence length="308" mass="34461">MVSSHPDFSSVTFWGRRQLWRRCGSHSHRTCVEVTGIITRPVPSTISLSLQSDNTEGSLEDLTEQSCKDYAQLVSQNGITAQARSESPMVMELISLCCLNSLREAWWMKSFCQGPWSEAIICIATSCSEIRMSFKLGVDSCVKCYKGELPPSVQLPAALLSGADDCTLDGADKEQCLELKDSRDREITPPLLHLDKLSLRTENPFGHPCEEVLPSGLESLPEKSGAEESLTDICPIKKNRYHQINAVKAVRGNILSEMVSKGGRNHCFYGHSLEVTLSFDKAWSSERYDYDIMFISFELEIKKPSRLQ</sequence>
<gene>
    <name evidence="1" type="ORF">E5288_WYG011511</name>
</gene>
<accession>A0A6B0RI50</accession>
<proteinExistence type="predicted"/>
<evidence type="ECO:0000313" key="2">
    <source>
        <dbReference type="Proteomes" id="UP000322234"/>
    </source>
</evidence>
<organism evidence="1 2">
    <name type="scientific">Bos mutus</name>
    <name type="common">wild yak</name>
    <dbReference type="NCBI Taxonomy" id="72004"/>
    <lineage>
        <taxon>Eukaryota</taxon>
        <taxon>Metazoa</taxon>
        <taxon>Chordata</taxon>
        <taxon>Craniata</taxon>
        <taxon>Vertebrata</taxon>
        <taxon>Euteleostomi</taxon>
        <taxon>Mammalia</taxon>
        <taxon>Eutheria</taxon>
        <taxon>Laurasiatheria</taxon>
        <taxon>Artiodactyla</taxon>
        <taxon>Ruminantia</taxon>
        <taxon>Pecora</taxon>
        <taxon>Bovidae</taxon>
        <taxon>Bovinae</taxon>
        <taxon>Bos</taxon>
    </lineage>
</organism>
<name>A0A6B0RI50_9CETA</name>
<protein>
    <submittedName>
        <fullName evidence="1">Uncharacterized protein</fullName>
    </submittedName>
</protein>